<keyword evidence="1" id="KW-0472">Membrane</keyword>
<feature type="transmembrane region" description="Helical" evidence="1">
    <location>
        <begin position="451"/>
        <end position="471"/>
    </location>
</feature>
<dbReference type="Proteomes" id="UP000823989">
    <property type="component" value="Unassembled WGS sequence"/>
</dbReference>
<evidence type="ECO:0000313" key="2">
    <source>
        <dbReference type="EMBL" id="HIW12502.1"/>
    </source>
</evidence>
<keyword evidence="1" id="KW-1133">Transmembrane helix</keyword>
<sequence length="521" mass="57358">MTHFLTIVLRDVRFRILMWIVGISALTLVVPPAFEGLYSDPAERELLKETLSNPAMVAIVGPVPESTYTIAVMFAHEMIVFMAVVHGLFGIMIANAVSRKMEDNGLLEYVSSTGITRGNIFRAQLLIGFIMNITLGAVIFAGLSVMNIESFGTGGNLLYALGTTLFGILFYTFTLVLAQLLPSSDWSFGAALSILLLLYAGRAVTDVINTDYSAAFPYHWLSRMEPFGTNDYMWLLPFAVILLFIWLAWALFSKRDLDDAYIALDFKRKTRRIGTYPRLQLTGMKVLIISWLAGMLMIGLSYGAIFGDLDTFIGENELLAQAMEDASGTDPILQFISTLMMITVIVGVIPALMVSARILREEKSGRLEMLASADISRISMLITHGVLGAVTGALGLAFSVFGMYGASIGVEGIGLTLGDYMLTALNYTPAVIFFAGLSMLLIGISRKLHTLIWIYFIYAFFVNYLGLVIGLDDEWRMATPFHYLAEMPAEEIDWTAWTIITLIGAALGVTGALLFRKRDIG</sequence>
<dbReference type="AlphaFoldDB" id="A0A9D1QG05"/>
<feature type="transmembrane region" description="Helical" evidence="1">
    <location>
        <begin position="494"/>
        <end position="515"/>
    </location>
</feature>
<reference evidence="2" key="1">
    <citation type="journal article" date="2021" name="PeerJ">
        <title>Extensive microbial diversity within the chicken gut microbiome revealed by metagenomics and culture.</title>
        <authorList>
            <person name="Gilroy R."/>
            <person name="Ravi A."/>
            <person name="Getino M."/>
            <person name="Pursley I."/>
            <person name="Horton D.L."/>
            <person name="Alikhan N.F."/>
            <person name="Baker D."/>
            <person name="Gharbi K."/>
            <person name="Hall N."/>
            <person name="Watson M."/>
            <person name="Adriaenssens E.M."/>
            <person name="Foster-Nyarko E."/>
            <person name="Jarju S."/>
            <person name="Secka A."/>
            <person name="Antonio M."/>
            <person name="Oren A."/>
            <person name="Chaudhuri R.R."/>
            <person name="La Ragione R."/>
            <person name="Hildebrand F."/>
            <person name="Pallen M.J."/>
        </authorList>
    </citation>
    <scope>NUCLEOTIDE SEQUENCE</scope>
    <source>
        <strain evidence="2">ChiHjej13B12-752</strain>
    </source>
</reference>
<gene>
    <name evidence="2" type="ORF">H9891_05005</name>
</gene>
<name>A0A9D1QG05_9STAP</name>
<feature type="transmembrane region" description="Helical" evidence="1">
    <location>
        <begin position="332"/>
        <end position="359"/>
    </location>
</feature>
<feature type="transmembrane region" description="Helical" evidence="1">
    <location>
        <begin position="157"/>
        <end position="178"/>
    </location>
</feature>
<feature type="transmembrane region" description="Helical" evidence="1">
    <location>
        <begin position="232"/>
        <end position="252"/>
    </location>
</feature>
<dbReference type="EMBL" id="DXHR01000018">
    <property type="protein sequence ID" value="HIW12502.1"/>
    <property type="molecule type" value="Genomic_DNA"/>
</dbReference>
<accession>A0A9D1QG05</accession>
<reference evidence="2" key="2">
    <citation type="submission" date="2021-04" db="EMBL/GenBank/DDBJ databases">
        <authorList>
            <person name="Gilroy R."/>
        </authorList>
    </citation>
    <scope>NUCLEOTIDE SEQUENCE</scope>
    <source>
        <strain evidence="2">ChiHjej13B12-752</strain>
    </source>
</reference>
<comment type="caution">
    <text evidence="2">The sequence shown here is derived from an EMBL/GenBank/DDBJ whole genome shotgun (WGS) entry which is preliminary data.</text>
</comment>
<protein>
    <submittedName>
        <fullName evidence="2">ABC transporter</fullName>
    </submittedName>
</protein>
<evidence type="ECO:0000313" key="3">
    <source>
        <dbReference type="Proteomes" id="UP000823989"/>
    </source>
</evidence>
<proteinExistence type="predicted"/>
<feature type="transmembrane region" description="Helical" evidence="1">
    <location>
        <begin position="125"/>
        <end position="145"/>
    </location>
</feature>
<organism evidence="2 3">
    <name type="scientific">Candidatus Salinicoccus stercoripullorum</name>
    <dbReference type="NCBI Taxonomy" id="2838756"/>
    <lineage>
        <taxon>Bacteria</taxon>
        <taxon>Bacillati</taxon>
        <taxon>Bacillota</taxon>
        <taxon>Bacilli</taxon>
        <taxon>Bacillales</taxon>
        <taxon>Staphylococcaceae</taxon>
        <taxon>Salinicoccus</taxon>
    </lineage>
</organism>
<feature type="transmembrane region" description="Helical" evidence="1">
    <location>
        <begin position="12"/>
        <end position="34"/>
    </location>
</feature>
<feature type="transmembrane region" description="Helical" evidence="1">
    <location>
        <begin position="424"/>
        <end position="444"/>
    </location>
</feature>
<feature type="transmembrane region" description="Helical" evidence="1">
    <location>
        <begin position="286"/>
        <end position="305"/>
    </location>
</feature>
<keyword evidence="1" id="KW-0812">Transmembrane</keyword>
<feature type="transmembrane region" description="Helical" evidence="1">
    <location>
        <begin position="380"/>
        <end position="404"/>
    </location>
</feature>
<feature type="transmembrane region" description="Helical" evidence="1">
    <location>
        <begin position="78"/>
        <end position="97"/>
    </location>
</feature>
<feature type="transmembrane region" description="Helical" evidence="1">
    <location>
        <begin position="185"/>
        <end position="204"/>
    </location>
</feature>
<evidence type="ECO:0000256" key="1">
    <source>
        <dbReference type="SAM" id="Phobius"/>
    </source>
</evidence>